<feature type="compositionally biased region" description="Low complexity" evidence="1">
    <location>
        <begin position="97"/>
        <end position="110"/>
    </location>
</feature>
<accession>A0ABV0V1V4</accession>
<evidence type="ECO:0000313" key="2">
    <source>
        <dbReference type="EMBL" id="MEQ2251358.1"/>
    </source>
</evidence>
<name>A0ABV0V1V4_9TELE</name>
<gene>
    <name evidence="2" type="ORF">ILYODFUR_010128</name>
</gene>
<organism evidence="2 3">
    <name type="scientific">Ilyodon furcidens</name>
    <name type="common">goldbreast splitfin</name>
    <dbReference type="NCBI Taxonomy" id="33524"/>
    <lineage>
        <taxon>Eukaryota</taxon>
        <taxon>Metazoa</taxon>
        <taxon>Chordata</taxon>
        <taxon>Craniata</taxon>
        <taxon>Vertebrata</taxon>
        <taxon>Euteleostomi</taxon>
        <taxon>Actinopterygii</taxon>
        <taxon>Neopterygii</taxon>
        <taxon>Teleostei</taxon>
        <taxon>Neoteleostei</taxon>
        <taxon>Acanthomorphata</taxon>
        <taxon>Ovalentaria</taxon>
        <taxon>Atherinomorphae</taxon>
        <taxon>Cyprinodontiformes</taxon>
        <taxon>Goodeidae</taxon>
        <taxon>Ilyodon</taxon>
    </lineage>
</organism>
<evidence type="ECO:0000256" key="1">
    <source>
        <dbReference type="SAM" id="MobiDB-lite"/>
    </source>
</evidence>
<proteinExistence type="predicted"/>
<keyword evidence="3" id="KW-1185">Reference proteome</keyword>
<sequence>MGLPSPLLFEEIEEGFGGSRLVLAPQGYEPGQNCSTHPMPCPVASSSRHRRRCHLLSNRAAAAAQLSLSAAPAVQLSSPTEPAAQLSSPAAFAAQPSTSAAASTTTELPAGFSSRPARRCHWSSAPLRDPTSSSGDFRRERGVWSGSPEQPGATAHAVRPPGKLPTPAWVQCGLAAASTACSDS</sequence>
<dbReference type="EMBL" id="JAHRIQ010093410">
    <property type="protein sequence ID" value="MEQ2251358.1"/>
    <property type="molecule type" value="Genomic_DNA"/>
</dbReference>
<protein>
    <submittedName>
        <fullName evidence="2">Uncharacterized protein</fullName>
    </submittedName>
</protein>
<feature type="region of interest" description="Disordered" evidence="1">
    <location>
        <begin position="97"/>
        <end position="168"/>
    </location>
</feature>
<dbReference type="Proteomes" id="UP001482620">
    <property type="component" value="Unassembled WGS sequence"/>
</dbReference>
<comment type="caution">
    <text evidence="2">The sequence shown here is derived from an EMBL/GenBank/DDBJ whole genome shotgun (WGS) entry which is preliminary data.</text>
</comment>
<evidence type="ECO:0000313" key="3">
    <source>
        <dbReference type="Proteomes" id="UP001482620"/>
    </source>
</evidence>
<reference evidence="2 3" key="1">
    <citation type="submission" date="2021-06" db="EMBL/GenBank/DDBJ databases">
        <authorList>
            <person name="Palmer J.M."/>
        </authorList>
    </citation>
    <scope>NUCLEOTIDE SEQUENCE [LARGE SCALE GENOMIC DNA]</scope>
    <source>
        <strain evidence="3">if_2019</strain>
        <tissue evidence="2">Muscle</tissue>
    </source>
</reference>